<dbReference type="AlphaFoldDB" id="A0A2A6B9J1"/>
<dbReference type="PANTHER" id="PTHR47632:SF1">
    <property type="entry name" value="G-PROTEIN COUPLED RECEPTORS FAMILY 1 PROFILE DOMAIN-CONTAINING PROTEIN"/>
    <property type="match status" value="1"/>
</dbReference>
<comment type="subcellular location">
    <subcellularLocation>
        <location evidence="1">Membrane</location>
    </subcellularLocation>
</comment>
<reference evidence="5" key="2">
    <citation type="submission" date="2022-06" db="UniProtKB">
        <authorList>
            <consortium name="EnsemblMetazoa"/>
        </authorList>
    </citation>
    <scope>IDENTIFICATION</scope>
    <source>
        <strain evidence="5">PS312</strain>
    </source>
</reference>
<gene>
    <name evidence="5" type="primary">WBGene00111406</name>
</gene>
<evidence type="ECO:0000256" key="3">
    <source>
        <dbReference type="ARBA" id="ARBA00022989"/>
    </source>
</evidence>
<accession>A0A8R1YIB4</accession>
<keyword evidence="3" id="KW-1133">Transmembrane helix</keyword>
<evidence type="ECO:0000313" key="5">
    <source>
        <dbReference type="EnsemblMetazoa" id="PPA21852.1"/>
    </source>
</evidence>
<dbReference type="SUPFAM" id="SSF81321">
    <property type="entry name" value="Family A G protein-coupled receptor-like"/>
    <property type="match status" value="1"/>
</dbReference>
<name>A0A2A6B9J1_PRIPA</name>
<dbReference type="GO" id="GO:0004930">
    <property type="term" value="F:G protein-coupled receptor activity"/>
    <property type="evidence" value="ECO:0007669"/>
    <property type="project" value="InterPro"/>
</dbReference>
<evidence type="ECO:0000256" key="2">
    <source>
        <dbReference type="ARBA" id="ARBA00022692"/>
    </source>
</evidence>
<protein>
    <submittedName>
        <fullName evidence="5">Frpr-14</fullName>
    </submittedName>
</protein>
<proteinExistence type="predicted"/>
<organism evidence="5 6">
    <name type="scientific">Pristionchus pacificus</name>
    <name type="common">Parasitic nematode worm</name>
    <dbReference type="NCBI Taxonomy" id="54126"/>
    <lineage>
        <taxon>Eukaryota</taxon>
        <taxon>Metazoa</taxon>
        <taxon>Ecdysozoa</taxon>
        <taxon>Nematoda</taxon>
        <taxon>Chromadorea</taxon>
        <taxon>Rhabditida</taxon>
        <taxon>Rhabditina</taxon>
        <taxon>Diplogasteromorpha</taxon>
        <taxon>Diplogasteroidea</taxon>
        <taxon>Neodiplogasteridae</taxon>
        <taxon>Pristionchus</taxon>
    </lineage>
</organism>
<reference evidence="6" key="1">
    <citation type="journal article" date="2008" name="Nat. Genet.">
        <title>The Pristionchus pacificus genome provides a unique perspective on nematode lifestyle and parasitism.</title>
        <authorList>
            <person name="Dieterich C."/>
            <person name="Clifton S.W."/>
            <person name="Schuster L.N."/>
            <person name="Chinwalla A."/>
            <person name="Delehaunty K."/>
            <person name="Dinkelacker I."/>
            <person name="Fulton L."/>
            <person name="Fulton R."/>
            <person name="Godfrey J."/>
            <person name="Minx P."/>
            <person name="Mitreva M."/>
            <person name="Roeseler W."/>
            <person name="Tian H."/>
            <person name="Witte H."/>
            <person name="Yang S.P."/>
            <person name="Wilson R.K."/>
            <person name="Sommer R.J."/>
        </authorList>
    </citation>
    <scope>NUCLEOTIDE SEQUENCE [LARGE SCALE GENOMIC DNA]</scope>
    <source>
        <strain evidence="6">PS312</strain>
    </source>
</reference>
<sequence length="376" mass="41912">MESAEQVLENMPETTVMEDDLLICSACQGSTDPFYQTYNLIMSGCIMALIGIVGLGGNCLVVRVYLSRTQRIHSSSIYLAALACSDFFLILTALFLFVLEAWRHHNQPSIAWLYVNGTPFIFPLASVFQTSSVYFCVAAAVDCFISVVVPSLKGMCCTPHRARITVLTIMGFCLLYNIPHVFEVHKVSCWDDTANVTSSQICPTTFRQNVFYYTVYYTYMYTTFMAVGPLLLLIVINICVVSMVVYRSKTRPPAGKGGEITERGTGIAEEAEESDLTSLILVVFFFIFCNSTALFVNFLEMILAANATEENPPSNIFVYLVDFSNLLIVVNGTANFFCYLLFGASFKRTLKEVRGPMHKTENRPNVSGISPNYSFV</sequence>
<dbReference type="Pfam" id="PF00001">
    <property type="entry name" value="7tm_1"/>
    <property type="match status" value="1"/>
</dbReference>
<dbReference type="Gene3D" id="1.20.1070.10">
    <property type="entry name" value="Rhodopsin 7-helix transmembrane proteins"/>
    <property type="match status" value="1"/>
</dbReference>
<dbReference type="Proteomes" id="UP000005239">
    <property type="component" value="Unassembled WGS sequence"/>
</dbReference>
<evidence type="ECO:0000256" key="4">
    <source>
        <dbReference type="ARBA" id="ARBA00023136"/>
    </source>
</evidence>
<dbReference type="InterPro" id="IPR053326">
    <property type="entry name" value="GPCR1-like"/>
</dbReference>
<keyword evidence="4" id="KW-0472">Membrane</keyword>
<accession>A0A2A6B9J1</accession>
<dbReference type="EnsemblMetazoa" id="PPA21852.1">
    <property type="protein sequence ID" value="PPA21852.1"/>
    <property type="gene ID" value="WBGene00111406"/>
</dbReference>
<dbReference type="InterPro" id="IPR000276">
    <property type="entry name" value="GPCR_Rhodpsn"/>
</dbReference>
<keyword evidence="2" id="KW-0812">Transmembrane</keyword>
<dbReference type="CDD" id="cd14978">
    <property type="entry name" value="7tmA_FMRFamide_R-like"/>
    <property type="match status" value="1"/>
</dbReference>
<dbReference type="PANTHER" id="PTHR47632">
    <property type="entry name" value="FMRFAMIDE PEPTIDE RECEPTOR FAMILY-RELATED"/>
    <property type="match status" value="1"/>
</dbReference>
<keyword evidence="6" id="KW-1185">Reference proteome</keyword>
<dbReference type="GO" id="GO:0016020">
    <property type="term" value="C:membrane"/>
    <property type="evidence" value="ECO:0007669"/>
    <property type="project" value="UniProtKB-SubCell"/>
</dbReference>
<dbReference type="PROSITE" id="PS50262">
    <property type="entry name" value="G_PROTEIN_RECEP_F1_2"/>
    <property type="match status" value="1"/>
</dbReference>
<dbReference type="PRINTS" id="PR00237">
    <property type="entry name" value="GPCRRHODOPSN"/>
</dbReference>
<dbReference type="InterPro" id="IPR017452">
    <property type="entry name" value="GPCR_Rhodpsn_7TM"/>
</dbReference>
<evidence type="ECO:0000256" key="1">
    <source>
        <dbReference type="ARBA" id="ARBA00004370"/>
    </source>
</evidence>
<evidence type="ECO:0000313" key="6">
    <source>
        <dbReference type="Proteomes" id="UP000005239"/>
    </source>
</evidence>